<keyword evidence="1" id="KW-0472">Membrane</keyword>
<evidence type="ECO:0000256" key="1">
    <source>
        <dbReference type="SAM" id="Phobius"/>
    </source>
</evidence>
<organism evidence="2 4">
    <name type="scientific">Didymodactylos carnosus</name>
    <dbReference type="NCBI Taxonomy" id="1234261"/>
    <lineage>
        <taxon>Eukaryota</taxon>
        <taxon>Metazoa</taxon>
        <taxon>Spiralia</taxon>
        <taxon>Gnathifera</taxon>
        <taxon>Rotifera</taxon>
        <taxon>Eurotatoria</taxon>
        <taxon>Bdelloidea</taxon>
        <taxon>Philodinida</taxon>
        <taxon>Philodinidae</taxon>
        <taxon>Didymodactylos</taxon>
    </lineage>
</organism>
<evidence type="ECO:0000313" key="2">
    <source>
        <dbReference type="EMBL" id="CAF0789848.1"/>
    </source>
</evidence>
<name>A0A813S5I4_9BILA</name>
<evidence type="ECO:0000313" key="3">
    <source>
        <dbReference type="EMBL" id="CAF3574018.1"/>
    </source>
</evidence>
<gene>
    <name evidence="2" type="ORF">GPM918_LOCUS2940</name>
    <name evidence="3" type="ORF">SRO942_LOCUS2940</name>
</gene>
<dbReference type="OrthoDB" id="204305at2759"/>
<keyword evidence="4" id="KW-1185">Reference proteome</keyword>
<dbReference type="EMBL" id="CAJNOQ010000341">
    <property type="protein sequence ID" value="CAF0789848.1"/>
    <property type="molecule type" value="Genomic_DNA"/>
</dbReference>
<accession>A0A813S5I4</accession>
<sequence>MNARKKRVTSYLILEYLPSKASVIVILLLIGYTFVIHFFYSRSYSPQSEDEIKLYEKLIEITTSRQTLCSEKATKRGYGQKVISLSLFGPKENSIFNADRIYQFLLPFLNEANELFPDWTVRLYIEENLGEFIHIKNLTKTYSNIDLCDVKNLPIIGDVSTYMPGKIWRFIPTLDPFVDYVSSRDVDSPLTTREQVAVQQFLTSGKLFHVIRDHPMHGVPILGGLWTTANGKNRVFILKLFKVLLNQEKIRNYPKTHDQTFLEKLIWPHISSFALIHDSFTCHKFRRGQLVPFPTQRPSLDCHVGCVRPCCQNKSISTIKQHCPARCRPVQHQDWIYC</sequence>
<feature type="transmembrane region" description="Helical" evidence="1">
    <location>
        <begin position="21"/>
        <end position="40"/>
    </location>
</feature>
<keyword evidence="1" id="KW-1133">Transmembrane helix</keyword>
<comment type="caution">
    <text evidence="2">The sequence shown here is derived from an EMBL/GenBank/DDBJ whole genome shotgun (WGS) entry which is preliminary data.</text>
</comment>
<dbReference type="Proteomes" id="UP000663829">
    <property type="component" value="Unassembled WGS sequence"/>
</dbReference>
<evidence type="ECO:0000313" key="4">
    <source>
        <dbReference type="Proteomes" id="UP000663829"/>
    </source>
</evidence>
<dbReference type="Proteomes" id="UP000681722">
    <property type="component" value="Unassembled WGS sequence"/>
</dbReference>
<protein>
    <submittedName>
        <fullName evidence="2">Uncharacterized protein</fullName>
    </submittedName>
</protein>
<proteinExistence type="predicted"/>
<reference evidence="2" key="1">
    <citation type="submission" date="2021-02" db="EMBL/GenBank/DDBJ databases">
        <authorList>
            <person name="Nowell W R."/>
        </authorList>
    </citation>
    <scope>NUCLEOTIDE SEQUENCE</scope>
</reference>
<dbReference type="EMBL" id="CAJOBC010000341">
    <property type="protein sequence ID" value="CAF3574018.1"/>
    <property type="molecule type" value="Genomic_DNA"/>
</dbReference>
<keyword evidence="1" id="KW-0812">Transmembrane</keyword>
<dbReference type="AlphaFoldDB" id="A0A813S5I4"/>